<dbReference type="InterPro" id="IPR000531">
    <property type="entry name" value="Beta-barrel_TonB"/>
</dbReference>
<comment type="caution">
    <text evidence="8">The sequence shown here is derived from an EMBL/GenBank/DDBJ whole genome shotgun (WGS) entry which is preliminary data.</text>
</comment>
<dbReference type="GO" id="GO:0009279">
    <property type="term" value="C:cell outer membrane"/>
    <property type="evidence" value="ECO:0007669"/>
    <property type="project" value="UniProtKB-SubCell"/>
</dbReference>
<dbReference type="STRING" id="874156.GCA_001021555_01085"/>
<dbReference type="Gene3D" id="2.40.170.20">
    <property type="entry name" value="TonB-dependent receptor, beta-barrel domain"/>
    <property type="match status" value="1"/>
</dbReference>
<organism evidence="8 9">
    <name type="scientific">Aurantiacibacter marinus</name>
    <dbReference type="NCBI Taxonomy" id="874156"/>
    <lineage>
        <taxon>Bacteria</taxon>
        <taxon>Pseudomonadati</taxon>
        <taxon>Pseudomonadota</taxon>
        <taxon>Alphaproteobacteria</taxon>
        <taxon>Sphingomonadales</taxon>
        <taxon>Erythrobacteraceae</taxon>
        <taxon>Aurantiacibacter</taxon>
    </lineage>
</organism>
<dbReference type="EMBL" id="LBHU01000001">
    <property type="protein sequence ID" value="KLI64260.1"/>
    <property type="molecule type" value="Genomic_DNA"/>
</dbReference>
<dbReference type="AlphaFoldDB" id="A0A0H0XVB6"/>
<evidence type="ECO:0000256" key="2">
    <source>
        <dbReference type="ARBA" id="ARBA00023136"/>
    </source>
</evidence>
<keyword evidence="8" id="KW-0675">Receptor</keyword>
<feature type="chain" id="PRO_5002589211" evidence="5">
    <location>
        <begin position="30"/>
        <end position="1142"/>
    </location>
</feature>
<sequence>MKKFHTKALTGFAVSVSAAALLASAPAYAQDADQDCEIDAAGNPDEDCDDLVSVEGDGSASADAEGDIVVTGSRIRRDTYNSNSPIQIITAESARDAGVFDPTQVLQRAEAATGTQIDSTFQGFVLDNGPGNQTVNLRGLGANRTLLLLNGRRLAPSGVGGSPTAPSTNLLPGSLIERTELLLDGASSVYGSDAVAGVINVILKRDFDGLELSASGNINPQGGGDDYTIGAGWGVNFDRGFIGIGAEYDFRDRVRARDRDFLAGCTTDYEITNTGEIRTVEVLDRVNTLVASGGTIGLPDNDCQRTGQGLRGGIQDLSRFGVLYFTPGESNSGVPNFTESGFFNGRPVDLNNDGVQDFRFADVSTNGAYPETELIPQQERYNVMAYGEYELGGDANITPFFEALYSRADIESRNNNVIGNAISVPATNQFNPCNPFQPDGVDCFNLGQIFNGVAPFGLVIDQPVRARNVIAGDRDNFDTTIEQYRGVLGVRGDLPFLGDSWTFEVAGTYTTSTGFSSAVGLREDKLAFALGIDPTADFNGDGIVDNDGDGIADDFDSSAQFGSLFGFPSAGTPCDTTILANPDNASPDLLNGCVPVNLFAPSLIGPATGDFATQAERDYVLGVREFDTQYDQILISAFVTGDIFELPAGPVGAAFGLEWRKDEITSTTNFVTGNGLFYNFNADRGATGSKWIREAFAEIDVPVFDDDRWGEFNFNAAARFTDEEFYGSAGTYSLEGGWRPVDAVLLRATYGTSFRAPNLRENFLTGTTGFQTITDPCAVPTVAFVGGAYVESLDQREATVLANCIREGRDPTTVGINLTGRVPSVTQTSGVEITRQGSLDLDPERSTSFTTGVSIAESYGDWDFAFSGTYYSIEVKDSVVQLSAPFAVNDCFTRDGARSQFCDSVFPSGAPGDFGLITAADIGFLNLDQEKVKGLDFNASLGREFMVGGQAVDLGLDLRANHLIERSTTFIDLNDNETFDDSTGEFGLPNWTGRATFTAGIDRFGFTWQTRWVGAQNQNPAGVDALSDAFGFGPDGQRTGFIGSTCTGGGSRGTDGQPNGIVEGDGVYCRDIGYTDDWFEHAASIRYTTDLFILRLGVSNIFDTAPPLVDCGEVGLCISNVPIGGTFNLDGREIFASVNVRF</sequence>
<evidence type="ECO:0000313" key="8">
    <source>
        <dbReference type="EMBL" id="KLI64260.1"/>
    </source>
</evidence>
<evidence type="ECO:0000259" key="7">
    <source>
        <dbReference type="Pfam" id="PF07715"/>
    </source>
</evidence>
<dbReference type="SUPFAM" id="SSF56935">
    <property type="entry name" value="Porins"/>
    <property type="match status" value="1"/>
</dbReference>
<dbReference type="PATRIC" id="fig|874156.12.peg.208"/>
<keyword evidence="5" id="KW-0732">Signal</keyword>
<dbReference type="Pfam" id="PF07715">
    <property type="entry name" value="Plug"/>
    <property type="match status" value="1"/>
</dbReference>
<evidence type="ECO:0000259" key="6">
    <source>
        <dbReference type="Pfam" id="PF00593"/>
    </source>
</evidence>
<gene>
    <name evidence="8" type="ORF">AAV99_00990</name>
</gene>
<dbReference type="InterPro" id="IPR037066">
    <property type="entry name" value="Plug_dom_sf"/>
</dbReference>
<dbReference type="Pfam" id="PF00593">
    <property type="entry name" value="TonB_dep_Rec_b-barrel"/>
    <property type="match status" value="1"/>
</dbReference>
<evidence type="ECO:0000256" key="1">
    <source>
        <dbReference type="ARBA" id="ARBA00004442"/>
    </source>
</evidence>
<keyword evidence="4" id="KW-0798">TonB box</keyword>
<dbReference type="Gene3D" id="2.170.130.10">
    <property type="entry name" value="TonB-dependent receptor, plug domain"/>
    <property type="match status" value="1"/>
</dbReference>
<evidence type="ECO:0000256" key="5">
    <source>
        <dbReference type="SAM" id="SignalP"/>
    </source>
</evidence>
<comment type="similarity">
    <text evidence="4">Belongs to the TonB-dependent receptor family.</text>
</comment>
<dbReference type="InterPro" id="IPR036942">
    <property type="entry name" value="Beta-barrel_TonB_sf"/>
</dbReference>
<proteinExistence type="inferred from homology"/>
<dbReference type="PANTHER" id="PTHR47234">
    <property type="match status" value="1"/>
</dbReference>
<dbReference type="PANTHER" id="PTHR47234:SF3">
    <property type="entry name" value="SECRETIN_TONB SHORT N-TERMINAL DOMAIN-CONTAINING PROTEIN"/>
    <property type="match status" value="1"/>
</dbReference>
<protein>
    <submittedName>
        <fullName evidence="8">TonB-dependent receptor</fullName>
    </submittedName>
</protein>
<reference evidence="8 9" key="1">
    <citation type="submission" date="2015-04" db="EMBL/GenBank/DDBJ databases">
        <title>The draft genome sequence of Erythrobacter marinus HWDM-33.</title>
        <authorList>
            <person name="Zhuang L."/>
            <person name="Liu Y."/>
            <person name="Shao Z."/>
        </authorList>
    </citation>
    <scope>NUCLEOTIDE SEQUENCE [LARGE SCALE GENOMIC DNA]</scope>
    <source>
        <strain evidence="8 9">HWDM-33</strain>
    </source>
</reference>
<evidence type="ECO:0000313" key="9">
    <source>
        <dbReference type="Proteomes" id="UP000053455"/>
    </source>
</evidence>
<feature type="domain" description="TonB-dependent receptor plug" evidence="7">
    <location>
        <begin position="81"/>
        <end position="198"/>
    </location>
</feature>
<keyword evidence="9" id="KW-1185">Reference proteome</keyword>
<feature type="domain" description="TonB-dependent receptor-like beta-barrel" evidence="6">
    <location>
        <begin position="559"/>
        <end position="1101"/>
    </location>
</feature>
<accession>A0A0H0XVB6</accession>
<dbReference type="RefSeq" id="WP_047092122.1">
    <property type="nucleotide sequence ID" value="NZ_LBHU01000001.1"/>
</dbReference>
<dbReference type="Proteomes" id="UP000053455">
    <property type="component" value="Unassembled WGS sequence"/>
</dbReference>
<dbReference type="InterPro" id="IPR012910">
    <property type="entry name" value="Plug_dom"/>
</dbReference>
<name>A0A0H0XVB6_9SPHN</name>
<evidence type="ECO:0000256" key="4">
    <source>
        <dbReference type="RuleBase" id="RU003357"/>
    </source>
</evidence>
<keyword evidence="2 4" id="KW-0472">Membrane</keyword>
<dbReference type="OrthoDB" id="7051241at2"/>
<keyword evidence="3" id="KW-0998">Cell outer membrane</keyword>
<comment type="subcellular location">
    <subcellularLocation>
        <location evidence="1 4">Cell outer membrane</location>
    </subcellularLocation>
</comment>
<evidence type="ECO:0000256" key="3">
    <source>
        <dbReference type="ARBA" id="ARBA00023237"/>
    </source>
</evidence>
<feature type="signal peptide" evidence="5">
    <location>
        <begin position="1"/>
        <end position="29"/>
    </location>
</feature>